<evidence type="ECO:0000256" key="1">
    <source>
        <dbReference type="SAM" id="MobiDB-lite"/>
    </source>
</evidence>
<feature type="non-terminal residue" evidence="2">
    <location>
        <position position="1"/>
    </location>
</feature>
<reference evidence="2 3" key="1">
    <citation type="submission" date="2017-06" db="EMBL/GenBank/DDBJ databases">
        <title>A platform for efficient transgenesis in Macrostomum lignano, a flatworm model organism for stem cell research.</title>
        <authorList>
            <person name="Berezikov E."/>
        </authorList>
    </citation>
    <scope>NUCLEOTIDE SEQUENCE [LARGE SCALE GENOMIC DNA]</scope>
    <source>
        <strain evidence="2">DV1</strain>
        <tissue evidence="2">Whole organism</tissue>
    </source>
</reference>
<comment type="caution">
    <text evidence="2">The sequence shown here is derived from an EMBL/GenBank/DDBJ whole genome shotgun (WGS) entry which is preliminary data.</text>
</comment>
<feature type="compositionally biased region" description="Basic residues" evidence="1">
    <location>
        <begin position="48"/>
        <end position="57"/>
    </location>
</feature>
<dbReference type="EMBL" id="NIVC01004946">
    <property type="protein sequence ID" value="PAA46295.1"/>
    <property type="molecule type" value="Genomic_DNA"/>
</dbReference>
<evidence type="ECO:0000313" key="3">
    <source>
        <dbReference type="Proteomes" id="UP000215902"/>
    </source>
</evidence>
<gene>
    <name evidence="2" type="ORF">BOX15_Mlig026540g1</name>
</gene>
<accession>A0A267DAQ0</accession>
<feature type="compositionally biased region" description="Low complexity" evidence="1">
    <location>
        <begin position="58"/>
        <end position="83"/>
    </location>
</feature>
<keyword evidence="3" id="KW-1185">Reference proteome</keyword>
<organism evidence="2 3">
    <name type="scientific">Macrostomum lignano</name>
    <dbReference type="NCBI Taxonomy" id="282301"/>
    <lineage>
        <taxon>Eukaryota</taxon>
        <taxon>Metazoa</taxon>
        <taxon>Spiralia</taxon>
        <taxon>Lophotrochozoa</taxon>
        <taxon>Platyhelminthes</taxon>
        <taxon>Rhabditophora</taxon>
        <taxon>Macrostomorpha</taxon>
        <taxon>Macrostomida</taxon>
        <taxon>Macrostomidae</taxon>
        <taxon>Macrostomum</taxon>
    </lineage>
</organism>
<evidence type="ECO:0000313" key="2">
    <source>
        <dbReference type="EMBL" id="PAA46295.1"/>
    </source>
</evidence>
<dbReference type="Proteomes" id="UP000215902">
    <property type="component" value="Unassembled WGS sequence"/>
</dbReference>
<name>A0A267DAQ0_9PLAT</name>
<proteinExistence type="predicted"/>
<sequence>PECLRSPSSNSGRGAGVVKAAGATAALGRSLLTLSTAAASGGPPQLPHLHHHHHQQHQPHPQQQSSVSSTTSATAASTAGPSPEGSIAPSPNHSRSVSDPVPSGPTIQQLPPQPPPRNASVSVKPPDRPPRLAASRPPAVPPRQNPGGRVIGSLGQQQPPHG</sequence>
<dbReference type="AlphaFoldDB" id="A0A267DAQ0"/>
<dbReference type="OrthoDB" id="546434at2759"/>
<protein>
    <submittedName>
        <fullName evidence="2">Uncharacterized protein</fullName>
    </submittedName>
</protein>
<feature type="region of interest" description="Disordered" evidence="1">
    <location>
        <begin position="36"/>
        <end position="162"/>
    </location>
</feature>